<proteinExistence type="predicted"/>
<keyword evidence="2" id="KW-1185">Reference proteome</keyword>
<dbReference type="AlphaFoldDB" id="A0AAP0KBW5"/>
<name>A0AAP0KBW5_9MAGN</name>
<sequence length="53" mass="5695">MNNCNGILDCRASGHWSSPSAMLGHQSVELGFYGIPLKPVGCLNTNLLKPSHK</sequence>
<reference evidence="1 2" key="1">
    <citation type="submission" date="2024-01" db="EMBL/GenBank/DDBJ databases">
        <title>Genome assemblies of Stephania.</title>
        <authorList>
            <person name="Yang L."/>
        </authorList>
    </citation>
    <scope>NUCLEOTIDE SEQUENCE [LARGE SCALE GENOMIC DNA]</scope>
    <source>
        <strain evidence="1">JXDWG</strain>
        <tissue evidence="1">Leaf</tissue>
    </source>
</reference>
<dbReference type="EMBL" id="JBBNAG010000003">
    <property type="protein sequence ID" value="KAK9148397.1"/>
    <property type="molecule type" value="Genomic_DNA"/>
</dbReference>
<evidence type="ECO:0000313" key="1">
    <source>
        <dbReference type="EMBL" id="KAK9148397.1"/>
    </source>
</evidence>
<gene>
    <name evidence="1" type="ORF">Scep_007154</name>
</gene>
<comment type="caution">
    <text evidence="1">The sequence shown here is derived from an EMBL/GenBank/DDBJ whole genome shotgun (WGS) entry which is preliminary data.</text>
</comment>
<dbReference type="Proteomes" id="UP001419268">
    <property type="component" value="Unassembled WGS sequence"/>
</dbReference>
<organism evidence="1 2">
    <name type="scientific">Stephania cephalantha</name>
    <dbReference type="NCBI Taxonomy" id="152367"/>
    <lineage>
        <taxon>Eukaryota</taxon>
        <taxon>Viridiplantae</taxon>
        <taxon>Streptophyta</taxon>
        <taxon>Embryophyta</taxon>
        <taxon>Tracheophyta</taxon>
        <taxon>Spermatophyta</taxon>
        <taxon>Magnoliopsida</taxon>
        <taxon>Ranunculales</taxon>
        <taxon>Menispermaceae</taxon>
        <taxon>Menispermoideae</taxon>
        <taxon>Cissampelideae</taxon>
        <taxon>Stephania</taxon>
    </lineage>
</organism>
<evidence type="ECO:0000313" key="2">
    <source>
        <dbReference type="Proteomes" id="UP001419268"/>
    </source>
</evidence>
<protein>
    <submittedName>
        <fullName evidence="1">Uncharacterized protein</fullName>
    </submittedName>
</protein>
<accession>A0AAP0KBW5</accession>